<reference evidence="10" key="1">
    <citation type="submission" date="2021-02" db="EMBL/GenBank/DDBJ databases">
        <title>Thiocyanate and organic carbon inputs drive convergent selection for specific autotrophic Afipia and Thiobacillus strains within complex microbiomes.</title>
        <authorList>
            <person name="Huddy R.J."/>
            <person name="Sachdeva R."/>
            <person name="Kadzinga F."/>
            <person name="Kantor R.S."/>
            <person name="Harrison S.T.L."/>
            <person name="Banfield J.F."/>
        </authorList>
    </citation>
    <scope>NUCLEOTIDE SEQUENCE</scope>
    <source>
        <strain evidence="10">SCN18_13_7_16_R3_B_64_19</strain>
    </source>
</reference>
<keyword evidence="6 7" id="KW-0143">Chaperone</keyword>
<evidence type="ECO:0000256" key="6">
    <source>
        <dbReference type="ARBA" id="ARBA00023186"/>
    </source>
</evidence>
<dbReference type="CDD" id="cd19498">
    <property type="entry name" value="RecA-like_HslU"/>
    <property type="match status" value="1"/>
</dbReference>
<comment type="similarity">
    <text evidence="2 7">Belongs to the ClpX chaperone family. HslU subfamily.</text>
</comment>
<dbReference type="Proteomes" id="UP000664800">
    <property type="component" value="Unassembled WGS sequence"/>
</dbReference>
<dbReference type="SMART" id="SM00382">
    <property type="entry name" value="AAA"/>
    <property type="match status" value="1"/>
</dbReference>
<organism evidence="10 11">
    <name type="scientific">Thiomonas arsenitoxydans (strain DSM 22701 / CIP 110005 / 3As)</name>
    <dbReference type="NCBI Taxonomy" id="426114"/>
    <lineage>
        <taxon>Bacteria</taxon>
        <taxon>Pseudomonadati</taxon>
        <taxon>Pseudomonadota</taxon>
        <taxon>Betaproteobacteria</taxon>
        <taxon>Burkholderiales</taxon>
        <taxon>Thiomonas</taxon>
    </lineage>
</organism>
<dbReference type="Gene3D" id="1.10.8.60">
    <property type="match status" value="1"/>
</dbReference>
<evidence type="ECO:0000256" key="5">
    <source>
        <dbReference type="ARBA" id="ARBA00022840"/>
    </source>
</evidence>
<feature type="binding site" evidence="7">
    <location>
        <position position="17"/>
    </location>
    <ligand>
        <name>ATP</name>
        <dbReference type="ChEBI" id="CHEBI:30616"/>
    </ligand>
</feature>
<dbReference type="FunFam" id="3.40.50.300:FF:000220">
    <property type="entry name" value="ATP-dependent protease ATPase subunit HslU"/>
    <property type="match status" value="1"/>
</dbReference>
<dbReference type="PANTHER" id="PTHR48102">
    <property type="entry name" value="ATP-DEPENDENT CLP PROTEASE ATP-BINDING SUBUNIT CLPX-LIKE, MITOCHONDRIAL-RELATED"/>
    <property type="match status" value="1"/>
</dbReference>
<dbReference type="InterPro" id="IPR004491">
    <property type="entry name" value="HslU"/>
</dbReference>
<protein>
    <recommendedName>
        <fullName evidence="7">ATP-dependent protease ATPase subunit HslU</fullName>
    </recommendedName>
    <alternativeName>
        <fullName evidence="7">Unfoldase HslU</fullName>
    </alternativeName>
</protein>
<dbReference type="SMART" id="SM01086">
    <property type="entry name" value="ClpB_D2-small"/>
    <property type="match status" value="1"/>
</dbReference>
<evidence type="ECO:0000256" key="4">
    <source>
        <dbReference type="ARBA" id="ARBA00022741"/>
    </source>
</evidence>
<dbReference type="AlphaFoldDB" id="A0A8I1SVT3"/>
<dbReference type="PANTHER" id="PTHR48102:SF3">
    <property type="entry name" value="ATP-DEPENDENT PROTEASE ATPASE SUBUNIT HSLU"/>
    <property type="match status" value="1"/>
</dbReference>
<dbReference type="InterPro" id="IPR019489">
    <property type="entry name" value="Clp_ATPase_C"/>
</dbReference>
<feature type="binding site" evidence="7">
    <location>
        <begin position="59"/>
        <end position="64"/>
    </location>
    <ligand>
        <name>ATP</name>
        <dbReference type="ChEBI" id="CHEBI:30616"/>
    </ligand>
</feature>
<evidence type="ECO:0000313" key="11">
    <source>
        <dbReference type="Proteomes" id="UP000664800"/>
    </source>
</evidence>
<dbReference type="GO" id="GO:0036402">
    <property type="term" value="F:proteasome-activating activity"/>
    <property type="evidence" value="ECO:0007669"/>
    <property type="project" value="UniProtKB-UniRule"/>
</dbReference>
<dbReference type="InterPro" id="IPR003959">
    <property type="entry name" value="ATPase_AAA_core"/>
</dbReference>
<proteinExistence type="inferred from homology"/>
<dbReference type="GO" id="GO:0016887">
    <property type="term" value="F:ATP hydrolysis activity"/>
    <property type="evidence" value="ECO:0007669"/>
    <property type="project" value="InterPro"/>
</dbReference>
<dbReference type="HAMAP" id="MF_00249">
    <property type="entry name" value="HslU"/>
    <property type="match status" value="1"/>
</dbReference>
<keyword evidence="4 7" id="KW-0547">Nucleotide-binding</keyword>
<feature type="binding site" evidence="7">
    <location>
        <position position="255"/>
    </location>
    <ligand>
        <name>ATP</name>
        <dbReference type="ChEBI" id="CHEBI:30616"/>
    </ligand>
</feature>
<keyword evidence="10" id="KW-0378">Hydrolase</keyword>
<evidence type="ECO:0000256" key="2">
    <source>
        <dbReference type="ARBA" id="ARBA00009771"/>
    </source>
</evidence>
<comment type="subcellular location">
    <subcellularLocation>
        <location evidence="1 7">Cytoplasm</location>
    </subcellularLocation>
</comment>
<feature type="binding site" evidence="7">
    <location>
        <position position="392"/>
    </location>
    <ligand>
        <name>ATP</name>
        <dbReference type="ChEBI" id="CHEBI:30616"/>
    </ligand>
</feature>
<dbReference type="FunFam" id="3.40.50.300:FF:000213">
    <property type="entry name" value="ATP-dependent protease ATPase subunit HslU"/>
    <property type="match status" value="1"/>
</dbReference>
<feature type="binding site" evidence="7">
    <location>
        <position position="320"/>
    </location>
    <ligand>
        <name>ATP</name>
        <dbReference type="ChEBI" id="CHEBI:30616"/>
    </ligand>
</feature>
<gene>
    <name evidence="7 10" type="primary">hslU</name>
    <name evidence="10" type="ORF">J0I24_01315</name>
</gene>
<dbReference type="GO" id="GO:0005524">
    <property type="term" value="F:ATP binding"/>
    <property type="evidence" value="ECO:0007669"/>
    <property type="project" value="UniProtKB-UniRule"/>
</dbReference>
<evidence type="ECO:0000313" key="10">
    <source>
        <dbReference type="EMBL" id="MBN8742926.1"/>
    </source>
</evidence>
<keyword evidence="5 7" id="KW-0067">ATP-binding</keyword>
<evidence type="ECO:0000256" key="7">
    <source>
        <dbReference type="HAMAP-Rule" id="MF_00249"/>
    </source>
</evidence>
<comment type="function">
    <text evidence="7">ATPase subunit of a proteasome-like degradation complex; this subunit has chaperone activity. The binding of ATP and its subsequent hydrolysis by HslU are essential for unfolding of protein substrates subsequently hydrolyzed by HslV. HslU recognizes the N-terminal part of its protein substrates and unfolds these before they are guided to HslV for hydrolysis.</text>
</comment>
<feature type="domain" description="AAA+ ATPase" evidence="8">
    <location>
        <begin position="48"/>
        <end position="331"/>
    </location>
</feature>
<dbReference type="InterPro" id="IPR003593">
    <property type="entry name" value="AAA+_ATPase"/>
</dbReference>
<dbReference type="NCBIfam" id="TIGR00390">
    <property type="entry name" value="hslU"/>
    <property type="match status" value="1"/>
</dbReference>
<comment type="caution">
    <text evidence="10">The sequence shown here is derived from an EMBL/GenBank/DDBJ whole genome shotgun (WGS) entry which is preliminary data.</text>
</comment>
<comment type="subunit">
    <text evidence="7">A double ring-shaped homohexamer of HslV is capped on each side by a ring-shaped HslU homohexamer. The assembly of the HslU/HslV complex is dependent on binding of ATP.</text>
</comment>
<dbReference type="InterPro" id="IPR027417">
    <property type="entry name" value="P-loop_NTPase"/>
</dbReference>
<dbReference type="InterPro" id="IPR050052">
    <property type="entry name" value="ATP-dep_Clp_protease_ClpX"/>
</dbReference>
<dbReference type="GO" id="GO:0008233">
    <property type="term" value="F:peptidase activity"/>
    <property type="evidence" value="ECO:0007669"/>
    <property type="project" value="UniProtKB-KW"/>
</dbReference>
<dbReference type="GO" id="GO:0043335">
    <property type="term" value="P:protein unfolding"/>
    <property type="evidence" value="ECO:0007669"/>
    <property type="project" value="UniProtKB-UniRule"/>
</dbReference>
<evidence type="ECO:0000256" key="1">
    <source>
        <dbReference type="ARBA" id="ARBA00004496"/>
    </source>
</evidence>
<keyword evidence="10" id="KW-0645">Protease</keyword>
<keyword evidence="3 7" id="KW-0963">Cytoplasm</keyword>
<evidence type="ECO:0000259" key="8">
    <source>
        <dbReference type="SMART" id="SM00382"/>
    </source>
</evidence>
<evidence type="ECO:0000259" key="9">
    <source>
        <dbReference type="SMART" id="SM01086"/>
    </source>
</evidence>
<accession>A0A8I1SVT3</accession>
<sequence>MNMTPREIVSELDRFVIGQAKAKQAVAIALRNRWRRQQVAEPLRHEITPKNILMIGPTGVGKTEIARRLAKLADAPFIKVEATKFTEVGYVGRDVDTIIRDLMEAAVKLARETAMRQQRTRAEDRAEDRILDVLLPAPADSSGHTPSVTETNPTRQMLRKRLREGQLDDKEIEIDLAVHPASVDIMGPPGMEDMTEQIRSMFANMGQTRSKTRKVTVHEAQKLLIDEEAAKLVNEEEIKAGALRAVEQNGIVFLDEIDKVASRSDTQGADVSRQGVQRDLLPLVEGTTVSTKYGMVRTDHILFIASGAFHVAKPSDLIPELQGRFPIRVELESLSVADFEAILTSTDASLTKQYAALLATDGVQVEFTADGIRRMAEVAFQVNEKTENIGARRLHTVMERLLEEVSFHADGAQHSTVKVDAAMVNERLGDIARDEDLSRYVL</sequence>
<dbReference type="NCBIfam" id="NF003544">
    <property type="entry name" value="PRK05201.1"/>
    <property type="match status" value="1"/>
</dbReference>
<dbReference type="Pfam" id="PF00004">
    <property type="entry name" value="AAA"/>
    <property type="match status" value="1"/>
</dbReference>
<dbReference type="RefSeq" id="WP_276727064.1">
    <property type="nucleotide sequence ID" value="NZ_JAFKMR010000009.1"/>
</dbReference>
<evidence type="ECO:0000256" key="3">
    <source>
        <dbReference type="ARBA" id="ARBA00022490"/>
    </source>
</evidence>
<dbReference type="Pfam" id="PF07724">
    <property type="entry name" value="AAA_2"/>
    <property type="match status" value="1"/>
</dbReference>
<name>A0A8I1SVT3_THIA3</name>
<dbReference type="EMBL" id="JAFKMR010000009">
    <property type="protein sequence ID" value="MBN8742926.1"/>
    <property type="molecule type" value="Genomic_DNA"/>
</dbReference>
<dbReference type="GO" id="GO:0009376">
    <property type="term" value="C:HslUV protease complex"/>
    <property type="evidence" value="ECO:0007669"/>
    <property type="project" value="UniProtKB-UniRule"/>
</dbReference>
<dbReference type="Gene3D" id="3.40.50.300">
    <property type="entry name" value="P-loop containing nucleotide triphosphate hydrolases"/>
    <property type="match status" value="2"/>
</dbReference>
<feature type="domain" description="Clp ATPase C-terminal" evidence="9">
    <location>
        <begin position="334"/>
        <end position="428"/>
    </location>
</feature>
<dbReference type="SUPFAM" id="SSF52540">
    <property type="entry name" value="P-loop containing nucleoside triphosphate hydrolases"/>
    <property type="match status" value="1"/>
</dbReference>